<name>A0A2P2NJB3_RHIMU</name>
<proteinExistence type="predicted"/>
<evidence type="ECO:0000313" key="1">
    <source>
        <dbReference type="EMBL" id="MBX42547.1"/>
    </source>
</evidence>
<sequence>MVAEKAETKETKYF</sequence>
<organism evidence="1">
    <name type="scientific">Rhizophora mucronata</name>
    <name type="common">Asiatic mangrove</name>
    <dbReference type="NCBI Taxonomy" id="61149"/>
    <lineage>
        <taxon>Eukaryota</taxon>
        <taxon>Viridiplantae</taxon>
        <taxon>Streptophyta</taxon>
        <taxon>Embryophyta</taxon>
        <taxon>Tracheophyta</taxon>
        <taxon>Spermatophyta</taxon>
        <taxon>Magnoliopsida</taxon>
        <taxon>eudicotyledons</taxon>
        <taxon>Gunneridae</taxon>
        <taxon>Pentapetalae</taxon>
        <taxon>rosids</taxon>
        <taxon>fabids</taxon>
        <taxon>Malpighiales</taxon>
        <taxon>Rhizophoraceae</taxon>
        <taxon>Rhizophora</taxon>
    </lineage>
</organism>
<reference evidence="1" key="1">
    <citation type="submission" date="2018-02" db="EMBL/GenBank/DDBJ databases">
        <title>Rhizophora mucronata_Transcriptome.</title>
        <authorList>
            <person name="Meera S.P."/>
            <person name="Sreeshan A."/>
            <person name="Augustine A."/>
        </authorList>
    </citation>
    <scope>NUCLEOTIDE SEQUENCE</scope>
    <source>
        <tissue evidence="1">Leaf</tissue>
    </source>
</reference>
<protein>
    <submittedName>
        <fullName evidence="1">Uncharacterized protein</fullName>
    </submittedName>
</protein>
<accession>A0A2P2NJB3</accession>
<dbReference type="EMBL" id="GGEC01062063">
    <property type="protein sequence ID" value="MBX42547.1"/>
    <property type="molecule type" value="Transcribed_RNA"/>
</dbReference>